<keyword evidence="1" id="KW-0328">Glycosyltransferase</keyword>
<keyword evidence="2" id="KW-0808">Transferase</keyword>
<name>A0ABP4XZ87_9ACTN</name>
<dbReference type="Proteomes" id="UP001500218">
    <property type="component" value="Unassembled WGS sequence"/>
</dbReference>
<evidence type="ECO:0000259" key="3">
    <source>
        <dbReference type="Pfam" id="PF13439"/>
    </source>
</evidence>
<proteinExistence type="predicted"/>
<dbReference type="Pfam" id="PF13439">
    <property type="entry name" value="Glyco_transf_4"/>
    <property type="match status" value="1"/>
</dbReference>
<protein>
    <recommendedName>
        <fullName evidence="3">Glycosyltransferase subfamily 4-like N-terminal domain-containing protein</fullName>
    </recommendedName>
</protein>
<dbReference type="EMBL" id="BAAALT010000039">
    <property type="protein sequence ID" value="GAA1795723.1"/>
    <property type="molecule type" value="Genomic_DNA"/>
</dbReference>
<dbReference type="PANTHER" id="PTHR12526:SF510">
    <property type="entry name" value="D-INOSITOL 3-PHOSPHATE GLYCOSYLTRANSFERASE"/>
    <property type="match status" value="1"/>
</dbReference>
<gene>
    <name evidence="4" type="ORF">GCM10009682_16880</name>
</gene>
<evidence type="ECO:0000256" key="2">
    <source>
        <dbReference type="ARBA" id="ARBA00022679"/>
    </source>
</evidence>
<comment type="caution">
    <text evidence="4">The sequence shown here is derived from an EMBL/GenBank/DDBJ whole genome shotgun (WGS) entry which is preliminary data.</text>
</comment>
<evidence type="ECO:0000313" key="5">
    <source>
        <dbReference type="Proteomes" id="UP001500218"/>
    </source>
</evidence>
<sequence length="353" mass="37564">MAKAGLRRVHVVEPGGRGGIYQHAVEVTRILVGAGVDAVLHTSDGCEVRPAAVPVCGCVRWPENGRNVVLRRAARARYLGGELLPHLCRAFGPRDVVHVHGFSFLNPMVIRAARLRRATVVGSPHNTFVREGAGSRAVRSHETMLRRPDHLVVYADADTAVLDRDASVLPLVQWTPPVEPDRVRRWRERLAPDGAPLALMPGHVRRDKNYDLFVRAMARLPGWRGGVVGEDHGGAAELAHVVQLTDAPVTMIFEYVSVADYMALVAAADVIVAPYAVASQSGVLAVARKLGVPTVATATGGLPELATAVADADPAALAQAVIQARGRGAAERPPDGVAAEFLAAYQVARARAG</sequence>
<accession>A0ABP4XZ87</accession>
<evidence type="ECO:0000313" key="4">
    <source>
        <dbReference type="EMBL" id="GAA1795723.1"/>
    </source>
</evidence>
<dbReference type="SUPFAM" id="SSF53756">
    <property type="entry name" value="UDP-Glycosyltransferase/glycogen phosphorylase"/>
    <property type="match status" value="1"/>
</dbReference>
<keyword evidence="5" id="KW-1185">Reference proteome</keyword>
<dbReference type="Pfam" id="PF13692">
    <property type="entry name" value="Glyco_trans_1_4"/>
    <property type="match status" value="1"/>
</dbReference>
<evidence type="ECO:0000256" key="1">
    <source>
        <dbReference type="ARBA" id="ARBA00022676"/>
    </source>
</evidence>
<organism evidence="4 5">
    <name type="scientific">Luedemannella flava</name>
    <dbReference type="NCBI Taxonomy" id="349316"/>
    <lineage>
        <taxon>Bacteria</taxon>
        <taxon>Bacillati</taxon>
        <taxon>Actinomycetota</taxon>
        <taxon>Actinomycetes</taxon>
        <taxon>Micromonosporales</taxon>
        <taxon>Micromonosporaceae</taxon>
        <taxon>Luedemannella</taxon>
    </lineage>
</organism>
<feature type="domain" description="Glycosyltransferase subfamily 4-like N-terminal" evidence="3">
    <location>
        <begin position="18"/>
        <end position="160"/>
    </location>
</feature>
<reference evidence="5" key="1">
    <citation type="journal article" date="2019" name="Int. J. Syst. Evol. Microbiol.">
        <title>The Global Catalogue of Microorganisms (GCM) 10K type strain sequencing project: providing services to taxonomists for standard genome sequencing and annotation.</title>
        <authorList>
            <consortium name="The Broad Institute Genomics Platform"/>
            <consortium name="The Broad Institute Genome Sequencing Center for Infectious Disease"/>
            <person name="Wu L."/>
            <person name="Ma J."/>
        </authorList>
    </citation>
    <scope>NUCLEOTIDE SEQUENCE [LARGE SCALE GENOMIC DNA]</scope>
    <source>
        <strain evidence="5">JCM 13250</strain>
    </source>
</reference>
<dbReference type="Gene3D" id="3.40.50.2000">
    <property type="entry name" value="Glycogen Phosphorylase B"/>
    <property type="match status" value="2"/>
</dbReference>
<dbReference type="InterPro" id="IPR028098">
    <property type="entry name" value="Glyco_trans_4-like_N"/>
</dbReference>
<dbReference type="RefSeq" id="WP_344128086.1">
    <property type="nucleotide sequence ID" value="NZ_BAAALT010000039.1"/>
</dbReference>
<dbReference type="CDD" id="cd03801">
    <property type="entry name" value="GT4_PimA-like"/>
    <property type="match status" value="1"/>
</dbReference>
<dbReference type="PANTHER" id="PTHR12526">
    <property type="entry name" value="GLYCOSYLTRANSFERASE"/>
    <property type="match status" value="1"/>
</dbReference>